<keyword evidence="3" id="KW-1185">Reference proteome</keyword>
<accession>A0ABR0RXP7</accession>
<dbReference type="RefSeq" id="XP_064733461.1">
    <property type="nucleotide sequence ID" value="XM_064871008.1"/>
</dbReference>
<reference evidence="2 3" key="1">
    <citation type="journal article" date="2023" name="Res Sq">
        <title>Genomic and morphological characterization of Knufia obscura isolated from the Mars 2020 spacecraft assembly facility.</title>
        <authorList>
            <person name="Chander A.M."/>
            <person name="Teixeira M.M."/>
            <person name="Singh N.K."/>
            <person name="Williams M.P."/>
            <person name="Parker C.W."/>
            <person name="Leo P."/>
            <person name="Stajich J.E."/>
            <person name="Torok T."/>
            <person name="Tighe S."/>
            <person name="Mason C.E."/>
            <person name="Venkateswaran K."/>
        </authorList>
    </citation>
    <scope>NUCLEOTIDE SEQUENCE [LARGE SCALE GENOMIC DNA]</scope>
    <source>
        <strain evidence="2 3">CCFEE 5817</strain>
    </source>
</reference>
<dbReference type="CDD" id="cd18186">
    <property type="entry name" value="BTB_POZ_ZBTB_KLHL-like"/>
    <property type="match status" value="1"/>
</dbReference>
<proteinExistence type="predicted"/>
<gene>
    <name evidence="2" type="ORF">PMZ80_002576</name>
</gene>
<dbReference type="GeneID" id="89996025"/>
<dbReference type="EMBL" id="JAVHJV010000002">
    <property type="protein sequence ID" value="KAK5945371.1"/>
    <property type="molecule type" value="Genomic_DNA"/>
</dbReference>
<dbReference type="PANTHER" id="PTHR47843">
    <property type="entry name" value="BTB DOMAIN-CONTAINING PROTEIN-RELATED"/>
    <property type="match status" value="1"/>
</dbReference>
<dbReference type="InterPro" id="IPR000210">
    <property type="entry name" value="BTB/POZ_dom"/>
</dbReference>
<evidence type="ECO:0000313" key="3">
    <source>
        <dbReference type="Proteomes" id="UP001334248"/>
    </source>
</evidence>
<organism evidence="2 3">
    <name type="scientific">Knufia obscura</name>
    <dbReference type="NCBI Taxonomy" id="1635080"/>
    <lineage>
        <taxon>Eukaryota</taxon>
        <taxon>Fungi</taxon>
        <taxon>Dikarya</taxon>
        <taxon>Ascomycota</taxon>
        <taxon>Pezizomycotina</taxon>
        <taxon>Eurotiomycetes</taxon>
        <taxon>Chaetothyriomycetidae</taxon>
        <taxon>Chaetothyriales</taxon>
        <taxon>Trichomeriaceae</taxon>
        <taxon>Knufia</taxon>
    </lineage>
</organism>
<dbReference type="SUPFAM" id="SSF54695">
    <property type="entry name" value="POZ domain"/>
    <property type="match status" value="1"/>
</dbReference>
<dbReference type="Gene3D" id="3.30.710.10">
    <property type="entry name" value="Potassium Channel Kv1.1, Chain A"/>
    <property type="match status" value="1"/>
</dbReference>
<feature type="domain" description="BTB" evidence="1">
    <location>
        <begin position="10"/>
        <end position="80"/>
    </location>
</feature>
<sequence length="252" mass="28932">MKSPWVDFSSTITIVVTNTGTEFVVHKHVACKKSPFVKGAMKEHTQEAQEQKIEFADWDDDEAMRTIIAWMYQGRSVLCLPASHLDDLSAATQVDRLQSRLVKLYILADRMMMAQLKNNIVDWFHSISRQHYMSSDAMRILFETGPSECHLKTFAVWDMTQQLDYKLRGGDNVTDELELRRTQPFDIPVVAHAVLQMLLHGQPEWTDICAFHEHEKNEDRSKCEADSSWVRAEDDEVMLDGSVDASEETGNH</sequence>
<evidence type="ECO:0000313" key="2">
    <source>
        <dbReference type="EMBL" id="KAK5945371.1"/>
    </source>
</evidence>
<dbReference type="InterPro" id="IPR011333">
    <property type="entry name" value="SKP1/BTB/POZ_sf"/>
</dbReference>
<evidence type="ECO:0000259" key="1">
    <source>
        <dbReference type="PROSITE" id="PS50097"/>
    </source>
</evidence>
<comment type="caution">
    <text evidence="2">The sequence shown here is derived from an EMBL/GenBank/DDBJ whole genome shotgun (WGS) entry which is preliminary data.</text>
</comment>
<dbReference type="PROSITE" id="PS50097">
    <property type="entry name" value="BTB"/>
    <property type="match status" value="1"/>
</dbReference>
<dbReference type="Pfam" id="PF00651">
    <property type="entry name" value="BTB"/>
    <property type="match status" value="1"/>
</dbReference>
<dbReference type="Proteomes" id="UP001334248">
    <property type="component" value="Unassembled WGS sequence"/>
</dbReference>
<protein>
    <recommendedName>
        <fullName evidence="1">BTB domain-containing protein</fullName>
    </recommendedName>
</protein>
<name>A0ABR0RXP7_9EURO</name>
<dbReference type="PANTHER" id="PTHR47843:SF2">
    <property type="entry name" value="BTB DOMAIN-CONTAINING PROTEIN"/>
    <property type="match status" value="1"/>
</dbReference>